<dbReference type="EnsemblPlants" id="QL02p103400:mrna">
    <property type="protein sequence ID" value="QL02p103400:mrna"/>
    <property type="gene ID" value="QL02p103400"/>
</dbReference>
<dbReference type="InParanoid" id="A0A7N2L2U7"/>
<accession>A0A7N2L2U7</accession>
<organism evidence="1 2">
    <name type="scientific">Quercus lobata</name>
    <name type="common">Valley oak</name>
    <dbReference type="NCBI Taxonomy" id="97700"/>
    <lineage>
        <taxon>Eukaryota</taxon>
        <taxon>Viridiplantae</taxon>
        <taxon>Streptophyta</taxon>
        <taxon>Embryophyta</taxon>
        <taxon>Tracheophyta</taxon>
        <taxon>Spermatophyta</taxon>
        <taxon>Magnoliopsida</taxon>
        <taxon>eudicotyledons</taxon>
        <taxon>Gunneridae</taxon>
        <taxon>Pentapetalae</taxon>
        <taxon>rosids</taxon>
        <taxon>fabids</taxon>
        <taxon>Fagales</taxon>
        <taxon>Fagaceae</taxon>
        <taxon>Quercus</taxon>
    </lineage>
</organism>
<keyword evidence="2" id="KW-1185">Reference proteome</keyword>
<reference evidence="1" key="2">
    <citation type="submission" date="2021-01" db="UniProtKB">
        <authorList>
            <consortium name="EnsemblPlants"/>
        </authorList>
    </citation>
    <scope>IDENTIFICATION</scope>
</reference>
<protein>
    <submittedName>
        <fullName evidence="1">Uncharacterized protein</fullName>
    </submittedName>
</protein>
<dbReference type="AlphaFoldDB" id="A0A7N2L2U7"/>
<dbReference type="Proteomes" id="UP000594261">
    <property type="component" value="Chromosome 2"/>
</dbReference>
<proteinExistence type="predicted"/>
<reference evidence="2" key="1">
    <citation type="journal article" date="2016" name="G3 (Bethesda)">
        <title>First Draft Assembly and Annotation of the Genome of a California Endemic Oak Quercus lobata Nee (Fagaceae).</title>
        <authorList>
            <person name="Sork V.L."/>
            <person name="Fitz-Gibbon S.T."/>
            <person name="Puiu D."/>
            <person name="Crepeau M."/>
            <person name="Gugger P.F."/>
            <person name="Sherman R."/>
            <person name="Stevens K."/>
            <person name="Langley C.H."/>
            <person name="Pellegrini M."/>
            <person name="Salzberg S.L."/>
        </authorList>
    </citation>
    <scope>NUCLEOTIDE SEQUENCE [LARGE SCALE GENOMIC DNA]</scope>
    <source>
        <strain evidence="2">cv. SW786</strain>
    </source>
</reference>
<name>A0A7N2L2U7_QUELO</name>
<sequence>MFQIRASVVSWNFKRGISSIPFWKSKFRAHFLEATLNITPASRSCVAEYLGKDIEILCGRDRATGVGAQYMDDAVEVMTKEGEK</sequence>
<dbReference type="Gramene" id="QL02p103400:mrna">
    <property type="protein sequence ID" value="QL02p103400:mrna"/>
    <property type="gene ID" value="QL02p103400"/>
</dbReference>
<evidence type="ECO:0000313" key="2">
    <source>
        <dbReference type="Proteomes" id="UP000594261"/>
    </source>
</evidence>
<evidence type="ECO:0000313" key="1">
    <source>
        <dbReference type="EnsemblPlants" id="QL02p103400:mrna"/>
    </source>
</evidence>